<accession>A0A239TUW3</accession>
<evidence type="ECO:0000256" key="7">
    <source>
        <dbReference type="ARBA" id="ARBA00022842"/>
    </source>
</evidence>
<gene>
    <name evidence="11" type="primary">nudC</name>
    <name evidence="11" type="ORF">SAMEA4364220_01462</name>
</gene>
<evidence type="ECO:0000256" key="4">
    <source>
        <dbReference type="ARBA" id="ARBA00012381"/>
    </source>
</evidence>
<dbReference type="PANTHER" id="PTHR42904">
    <property type="entry name" value="NUDIX HYDROLASE, NUDC SUBFAMILY"/>
    <property type="match status" value="1"/>
</dbReference>
<dbReference type="Pfam" id="PF00293">
    <property type="entry name" value="NUDIX"/>
    <property type="match status" value="1"/>
</dbReference>
<keyword evidence="8" id="KW-0520">NAD</keyword>
<dbReference type="InterPro" id="IPR015797">
    <property type="entry name" value="NUDIX_hydrolase-like_dom_sf"/>
</dbReference>
<dbReference type="InterPro" id="IPR000086">
    <property type="entry name" value="NUDIX_hydrolase_dom"/>
</dbReference>
<evidence type="ECO:0000256" key="3">
    <source>
        <dbReference type="ARBA" id="ARBA00009595"/>
    </source>
</evidence>
<comment type="catalytic activity">
    <reaction evidence="9">
        <text>a 5'-end NAD(+)-phospho-ribonucleoside in mRNA + H2O = a 5'-end phospho-adenosine-phospho-ribonucleoside in mRNA + beta-nicotinamide D-ribonucleotide + 2 H(+)</text>
        <dbReference type="Rhea" id="RHEA:60876"/>
        <dbReference type="Rhea" id="RHEA-COMP:15698"/>
        <dbReference type="Rhea" id="RHEA-COMP:15719"/>
        <dbReference type="ChEBI" id="CHEBI:14649"/>
        <dbReference type="ChEBI" id="CHEBI:15377"/>
        <dbReference type="ChEBI" id="CHEBI:15378"/>
        <dbReference type="ChEBI" id="CHEBI:144029"/>
        <dbReference type="ChEBI" id="CHEBI:144051"/>
    </reaction>
    <physiologicalReaction direction="left-to-right" evidence="9">
        <dbReference type="Rhea" id="RHEA:60877"/>
    </physiologicalReaction>
</comment>
<dbReference type="GO" id="GO:0006742">
    <property type="term" value="P:NADP+ catabolic process"/>
    <property type="evidence" value="ECO:0007669"/>
    <property type="project" value="TreeGrafter"/>
</dbReference>
<dbReference type="PROSITE" id="PS00893">
    <property type="entry name" value="NUDIX_BOX"/>
    <property type="match status" value="1"/>
</dbReference>
<sequence>MSAKYCHECRSKLTEKELENEGIIPFCPKCNQYRFPMYNVAVSMIVINKETNKILLVKQYGKPFYILVAGYVNRTEQLEHAVAREIKEETGMNVSSIKFNRTSFYEPSNVLMCNFTAFVENDSDFCVNEEIDDYSWFTYEDARKYIRENSLAAYFLNAYLDE</sequence>
<keyword evidence="6 11" id="KW-0378">Hydrolase</keyword>
<comment type="cofactor">
    <cofactor evidence="2">
        <name>Zn(2+)</name>
        <dbReference type="ChEBI" id="CHEBI:29105"/>
    </cofactor>
</comment>
<dbReference type="GeneID" id="78507460"/>
<dbReference type="eggNOG" id="COG2816">
    <property type="taxonomic scope" value="Bacteria"/>
</dbReference>
<reference evidence="11 12" key="1">
    <citation type="submission" date="2017-06" db="EMBL/GenBank/DDBJ databases">
        <authorList>
            <consortium name="Pathogen Informatics"/>
        </authorList>
    </citation>
    <scope>NUCLEOTIDE SEQUENCE [LARGE SCALE GENOMIC DNA]</scope>
    <source>
        <strain evidence="11 12">NCTC10570</strain>
    </source>
</reference>
<comment type="cofactor">
    <cofactor evidence="1">
        <name>Mg(2+)</name>
        <dbReference type="ChEBI" id="CHEBI:18420"/>
    </cofactor>
</comment>
<feature type="domain" description="Nudix hydrolase" evidence="10">
    <location>
        <begin position="37"/>
        <end position="159"/>
    </location>
</feature>
<evidence type="ECO:0000256" key="2">
    <source>
        <dbReference type="ARBA" id="ARBA00001947"/>
    </source>
</evidence>
<protein>
    <recommendedName>
        <fullName evidence="4">NAD(+) diphosphatase</fullName>
        <ecNumber evidence="4">3.6.1.22</ecNumber>
    </recommendedName>
</protein>
<evidence type="ECO:0000313" key="11">
    <source>
        <dbReference type="EMBL" id="SNV01590.1"/>
    </source>
</evidence>
<evidence type="ECO:0000256" key="5">
    <source>
        <dbReference type="ARBA" id="ARBA00022723"/>
    </source>
</evidence>
<dbReference type="GO" id="GO:0005829">
    <property type="term" value="C:cytosol"/>
    <property type="evidence" value="ECO:0007669"/>
    <property type="project" value="TreeGrafter"/>
</dbReference>
<evidence type="ECO:0000256" key="9">
    <source>
        <dbReference type="ARBA" id="ARBA00023679"/>
    </source>
</evidence>
<evidence type="ECO:0000259" key="10">
    <source>
        <dbReference type="PROSITE" id="PS51462"/>
    </source>
</evidence>
<dbReference type="Gene3D" id="3.90.79.10">
    <property type="entry name" value="Nucleoside Triphosphate Pyrophosphohydrolase"/>
    <property type="match status" value="1"/>
</dbReference>
<dbReference type="EMBL" id="LT906446">
    <property type="protein sequence ID" value="SNV01590.1"/>
    <property type="molecule type" value="Genomic_DNA"/>
</dbReference>
<keyword evidence="12" id="KW-1185">Reference proteome</keyword>
<dbReference type="GO" id="GO:0046872">
    <property type="term" value="F:metal ion binding"/>
    <property type="evidence" value="ECO:0007669"/>
    <property type="project" value="UniProtKB-KW"/>
</dbReference>
<dbReference type="GO" id="GO:0035529">
    <property type="term" value="F:NADH pyrophosphatase activity"/>
    <property type="evidence" value="ECO:0007669"/>
    <property type="project" value="TreeGrafter"/>
</dbReference>
<dbReference type="GO" id="GO:0110153">
    <property type="term" value="F:RNA NAD-cap (NMN-forming) hydrolase activity"/>
    <property type="evidence" value="ECO:0007669"/>
    <property type="project" value="RHEA"/>
</dbReference>
<evidence type="ECO:0000256" key="1">
    <source>
        <dbReference type="ARBA" id="ARBA00001946"/>
    </source>
</evidence>
<dbReference type="AlphaFoldDB" id="A0A239TUW3"/>
<dbReference type="Proteomes" id="UP000215383">
    <property type="component" value="Chromosome 1"/>
</dbReference>
<keyword evidence="7" id="KW-0460">Magnesium</keyword>
<dbReference type="CDD" id="cd03429">
    <property type="entry name" value="NUDIX_NADH_pyrophosphatase_Nudt13"/>
    <property type="match status" value="1"/>
</dbReference>
<dbReference type="RefSeq" id="WP_027889381.1">
    <property type="nucleotide sequence ID" value="NZ_LT906446.1"/>
</dbReference>
<evidence type="ECO:0000313" key="12">
    <source>
        <dbReference type="Proteomes" id="UP000215383"/>
    </source>
</evidence>
<comment type="similarity">
    <text evidence="3">Belongs to the Nudix hydrolase family. NudC subfamily.</text>
</comment>
<name>A0A239TUW3_9FIRM</name>
<dbReference type="GO" id="GO:0019677">
    <property type="term" value="P:NAD+ catabolic process"/>
    <property type="evidence" value="ECO:0007669"/>
    <property type="project" value="TreeGrafter"/>
</dbReference>
<dbReference type="InterPro" id="IPR020084">
    <property type="entry name" value="NUDIX_hydrolase_CS"/>
</dbReference>
<evidence type="ECO:0000256" key="8">
    <source>
        <dbReference type="ARBA" id="ARBA00023027"/>
    </source>
</evidence>
<dbReference type="PANTHER" id="PTHR42904:SF6">
    <property type="entry name" value="NAD-CAPPED RNA HYDROLASE NUDT12"/>
    <property type="match status" value="1"/>
</dbReference>
<dbReference type="PROSITE" id="PS51462">
    <property type="entry name" value="NUDIX"/>
    <property type="match status" value="1"/>
</dbReference>
<dbReference type="InterPro" id="IPR049734">
    <property type="entry name" value="NudC-like_C"/>
</dbReference>
<dbReference type="InterPro" id="IPR050241">
    <property type="entry name" value="NAD-cap_RNA_hydrolase_NudC"/>
</dbReference>
<proteinExistence type="inferred from homology"/>
<dbReference type="SUPFAM" id="SSF55811">
    <property type="entry name" value="Nudix"/>
    <property type="match status" value="1"/>
</dbReference>
<evidence type="ECO:0000256" key="6">
    <source>
        <dbReference type="ARBA" id="ARBA00022801"/>
    </source>
</evidence>
<organism evidence="11 12">
    <name type="scientific">Megamonas hypermegale</name>
    <dbReference type="NCBI Taxonomy" id="158847"/>
    <lineage>
        <taxon>Bacteria</taxon>
        <taxon>Bacillati</taxon>
        <taxon>Bacillota</taxon>
        <taxon>Negativicutes</taxon>
        <taxon>Selenomonadales</taxon>
        <taxon>Selenomonadaceae</taxon>
        <taxon>Megamonas</taxon>
    </lineage>
</organism>
<keyword evidence="5" id="KW-0479">Metal-binding</keyword>
<dbReference type="EC" id="3.6.1.22" evidence="4"/>